<protein>
    <recommendedName>
        <fullName evidence="4">Lipoprotein</fullName>
    </recommendedName>
</protein>
<dbReference type="PATRIC" id="fig|1603606.3.peg.41"/>
<name>A0A0M4D3A0_9BACT</name>
<evidence type="ECO:0000313" key="2">
    <source>
        <dbReference type="EMBL" id="ALC14835.1"/>
    </source>
</evidence>
<feature type="signal peptide" evidence="1">
    <location>
        <begin position="1"/>
        <end position="19"/>
    </location>
</feature>
<feature type="chain" id="PRO_5005792071" description="Lipoprotein" evidence="1">
    <location>
        <begin position="20"/>
        <end position="95"/>
    </location>
</feature>
<evidence type="ECO:0000313" key="3">
    <source>
        <dbReference type="Proteomes" id="UP000057158"/>
    </source>
</evidence>
<dbReference type="Proteomes" id="UP000057158">
    <property type="component" value="Chromosome"/>
</dbReference>
<keyword evidence="3" id="KW-1185">Reference proteome</keyword>
<dbReference type="EMBL" id="CP010802">
    <property type="protein sequence ID" value="ALC14835.1"/>
    <property type="molecule type" value="Genomic_DNA"/>
</dbReference>
<dbReference type="PROSITE" id="PS51257">
    <property type="entry name" value="PROKAR_LIPOPROTEIN"/>
    <property type="match status" value="1"/>
</dbReference>
<dbReference type="AlphaFoldDB" id="A0A0M4D3A0"/>
<dbReference type="RefSeq" id="WP_053549096.1">
    <property type="nucleotide sequence ID" value="NZ_CP010802.1"/>
</dbReference>
<evidence type="ECO:0000256" key="1">
    <source>
        <dbReference type="SAM" id="SignalP"/>
    </source>
</evidence>
<reference evidence="2 3" key="1">
    <citation type="submission" date="2015-07" db="EMBL/GenBank/DDBJ databases">
        <title>Isolation and Genomic Characterization of a Novel Halophilic Metal-Reducing Deltaproteobacterium from the Deep Subsurface.</title>
        <authorList>
            <person name="Badalamenti J.P."/>
            <person name="Summers Z.M."/>
            <person name="Gralnick J.A."/>
            <person name="Bond D.R."/>
        </authorList>
    </citation>
    <scope>NUCLEOTIDE SEQUENCE [LARGE SCALE GENOMIC DNA]</scope>
    <source>
        <strain evidence="2 3">WTL</strain>
    </source>
</reference>
<evidence type="ECO:0008006" key="4">
    <source>
        <dbReference type="Google" id="ProtNLM"/>
    </source>
</evidence>
<proteinExistence type="predicted"/>
<dbReference type="OrthoDB" id="5518546at2"/>
<keyword evidence="1" id="KW-0732">Signal</keyword>
<dbReference type="KEGG" id="des:DSOUD_0034"/>
<organism evidence="2 3">
    <name type="scientific">Desulfuromonas soudanensis</name>
    <dbReference type="NCBI Taxonomy" id="1603606"/>
    <lineage>
        <taxon>Bacteria</taxon>
        <taxon>Pseudomonadati</taxon>
        <taxon>Thermodesulfobacteriota</taxon>
        <taxon>Desulfuromonadia</taxon>
        <taxon>Desulfuromonadales</taxon>
        <taxon>Desulfuromonadaceae</taxon>
        <taxon>Desulfuromonas</taxon>
    </lineage>
</organism>
<accession>A0A0M4D3A0</accession>
<gene>
    <name evidence="2" type="ORF">DSOUD_0034</name>
</gene>
<sequence length="95" mass="11044">MKCPMVVLLLLLVAGCAWQPGHWRWQHPDAHYAEQYRWRDIFECEDYALRVASNGPPFAVTQARDYGGWGNLDFELCMEGLGWSLEFLPGKKRSR</sequence>